<comment type="caution">
    <text evidence="2">The sequence shown here is derived from an EMBL/GenBank/DDBJ whole genome shotgun (WGS) entry which is preliminary data.</text>
</comment>
<organism evidence="2">
    <name type="scientific">mine drainage metagenome</name>
    <dbReference type="NCBI Taxonomy" id="410659"/>
    <lineage>
        <taxon>unclassified sequences</taxon>
        <taxon>metagenomes</taxon>
        <taxon>ecological metagenomes</taxon>
    </lineage>
</organism>
<dbReference type="EMBL" id="MLJW01000494">
    <property type="protein sequence ID" value="OIQ86192.1"/>
    <property type="molecule type" value="Genomic_DNA"/>
</dbReference>
<gene>
    <name evidence="2" type="ORF">GALL_319430</name>
</gene>
<sequence>MGMDREVMEHFPTLLSRAESDAFADHCQALLEAQGWGFWAVECKHGSALAGFVGLRAVHASLPFAPGVEIGWRLARRIDAPSPG</sequence>
<dbReference type="GO" id="GO:0016747">
    <property type="term" value="F:acyltransferase activity, transferring groups other than amino-acyl groups"/>
    <property type="evidence" value="ECO:0007669"/>
    <property type="project" value="InterPro"/>
</dbReference>
<dbReference type="Gene3D" id="3.40.630.30">
    <property type="match status" value="1"/>
</dbReference>
<proteinExistence type="predicted"/>
<dbReference type="SUPFAM" id="SSF55729">
    <property type="entry name" value="Acyl-CoA N-acyltransferases (Nat)"/>
    <property type="match status" value="1"/>
</dbReference>
<name>A0A1J5QRZ8_9ZZZZ</name>
<evidence type="ECO:0000259" key="1">
    <source>
        <dbReference type="Pfam" id="PF13302"/>
    </source>
</evidence>
<feature type="domain" description="N-acetyltransferase" evidence="1">
    <location>
        <begin position="4"/>
        <end position="76"/>
    </location>
</feature>
<dbReference type="Pfam" id="PF13302">
    <property type="entry name" value="Acetyltransf_3"/>
    <property type="match status" value="1"/>
</dbReference>
<dbReference type="InterPro" id="IPR016181">
    <property type="entry name" value="Acyl_CoA_acyltransferase"/>
</dbReference>
<evidence type="ECO:0000313" key="2">
    <source>
        <dbReference type="EMBL" id="OIQ86192.1"/>
    </source>
</evidence>
<dbReference type="InterPro" id="IPR000182">
    <property type="entry name" value="GNAT_dom"/>
</dbReference>
<protein>
    <recommendedName>
        <fullName evidence="1">N-acetyltransferase domain-containing protein</fullName>
    </recommendedName>
</protein>
<reference evidence="2" key="1">
    <citation type="submission" date="2016-10" db="EMBL/GenBank/DDBJ databases">
        <title>Sequence of Gallionella enrichment culture.</title>
        <authorList>
            <person name="Poehlein A."/>
            <person name="Muehling M."/>
            <person name="Daniel R."/>
        </authorList>
    </citation>
    <scope>NUCLEOTIDE SEQUENCE</scope>
</reference>
<dbReference type="AlphaFoldDB" id="A0A1J5QRZ8"/>
<accession>A0A1J5QRZ8</accession>